<dbReference type="PANTHER" id="PTHR34108:SF1">
    <property type="entry name" value="SEPTUM SITE-DETERMINING PROTEIN MINC"/>
    <property type="match status" value="1"/>
</dbReference>
<comment type="function">
    <text evidence="5">Cell division inhibitor that blocks the formation of polar Z ring septums. Rapidly oscillates between the poles of the cell to destabilize FtsZ filaments that have formed before they mature into polar Z rings. Prevents FtsZ polymerization.</text>
</comment>
<dbReference type="InterPro" id="IPR013033">
    <property type="entry name" value="MinC"/>
</dbReference>
<protein>
    <recommendedName>
        <fullName evidence="5">Probable septum site-determining protein MinC</fullName>
    </recommendedName>
</protein>
<comment type="caution">
    <text evidence="8">The sequence shown here is derived from an EMBL/GenBank/DDBJ whole genome shotgun (WGS) entry which is preliminary data.</text>
</comment>
<evidence type="ECO:0000313" key="9">
    <source>
        <dbReference type="Proteomes" id="UP001600165"/>
    </source>
</evidence>
<dbReference type="PANTHER" id="PTHR34108">
    <property type="entry name" value="SEPTUM SITE-DETERMINING PROTEIN MINC"/>
    <property type="match status" value="1"/>
</dbReference>
<feature type="domain" description="Septum formation inhibitor MinC C-terminal" evidence="7">
    <location>
        <begin position="152"/>
        <end position="249"/>
    </location>
</feature>
<keyword evidence="1 5" id="KW-0132">Cell division</keyword>
<organism evidence="8 9">
    <name type="scientific">Almyronema epifaneia S1</name>
    <dbReference type="NCBI Taxonomy" id="2991925"/>
    <lineage>
        <taxon>Bacteria</taxon>
        <taxon>Bacillati</taxon>
        <taxon>Cyanobacteriota</taxon>
        <taxon>Cyanophyceae</taxon>
        <taxon>Nodosilineales</taxon>
        <taxon>Nodosilineaceae</taxon>
        <taxon>Almyronema</taxon>
        <taxon>Almyronema epifaneia</taxon>
    </lineage>
</organism>
<dbReference type="Gene3D" id="2.160.20.70">
    <property type="match status" value="1"/>
</dbReference>
<feature type="compositionally biased region" description="Polar residues" evidence="6">
    <location>
        <begin position="1"/>
        <end position="14"/>
    </location>
</feature>
<feature type="region of interest" description="Disordered" evidence="6">
    <location>
        <begin position="1"/>
        <end position="28"/>
    </location>
</feature>
<evidence type="ECO:0000256" key="1">
    <source>
        <dbReference type="ARBA" id="ARBA00022618"/>
    </source>
</evidence>
<dbReference type="SUPFAM" id="SSF63848">
    <property type="entry name" value="Cell-division inhibitor MinC, C-terminal domain"/>
    <property type="match status" value="1"/>
</dbReference>
<dbReference type="HAMAP" id="MF_00267">
    <property type="entry name" value="MinC"/>
    <property type="match status" value="1"/>
</dbReference>
<reference evidence="8 9" key="1">
    <citation type="submission" date="2024-10" db="EMBL/GenBank/DDBJ databases">
        <authorList>
            <person name="Ratan Roy A."/>
            <person name="Morales Sandoval P.H."/>
            <person name="De Los Santos Villalobos S."/>
            <person name="Chakraborty S."/>
            <person name="Mukherjee J."/>
        </authorList>
    </citation>
    <scope>NUCLEOTIDE SEQUENCE [LARGE SCALE GENOMIC DNA]</scope>
    <source>
        <strain evidence="8 9">S1</strain>
    </source>
</reference>
<dbReference type="InterPro" id="IPR036145">
    <property type="entry name" value="MinC_C_sf"/>
</dbReference>
<dbReference type="InterPro" id="IPR005526">
    <property type="entry name" value="Septum_form_inhib_MinC_C"/>
</dbReference>
<gene>
    <name evidence="5 8" type="primary">minC</name>
    <name evidence="8" type="ORF">ACFVKH_00475</name>
</gene>
<comment type="subunit">
    <text evidence="4 5">Interacts with MinD and FtsZ.</text>
</comment>
<evidence type="ECO:0000313" key="8">
    <source>
        <dbReference type="EMBL" id="MFE4104730.1"/>
    </source>
</evidence>
<evidence type="ECO:0000256" key="3">
    <source>
        <dbReference type="ARBA" id="ARBA00023306"/>
    </source>
</evidence>
<accession>A0ABW6IAK8</accession>
<evidence type="ECO:0000256" key="4">
    <source>
        <dbReference type="ARBA" id="ARBA00046874"/>
    </source>
</evidence>
<dbReference type="Pfam" id="PF03775">
    <property type="entry name" value="MinC_C"/>
    <property type="match status" value="1"/>
</dbReference>
<keyword evidence="3 5" id="KW-0131">Cell cycle</keyword>
<dbReference type="EMBL" id="JBHZOL010000003">
    <property type="protein sequence ID" value="MFE4104730.1"/>
    <property type="molecule type" value="Genomic_DNA"/>
</dbReference>
<evidence type="ECO:0000256" key="2">
    <source>
        <dbReference type="ARBA" id="ARBA00023210"/>
    </source>
</evidence>
<comment type="similarity">
    <text evidence="5">Belongs to the MinC family.</text>
</comment>
<dbReference type="RefSeq" id="WP_377960288.1">
    <property type="nucleotide sequence ID" value="NZ_JBHZOL010000003.1"/>
</dbReference>
<keyword evidence="9" id="KW-1185">Reference proteome</keyword>
<dbReference type="Proteomes" id="UP001600165">
    <property type="component" value="Unassembled WGS sequence"/>
</dbReference>
<evidence type="ECO:0000259" key="7">
    <source>
        <dbReference type="Pfam" id="PF03775"/>
    </source>
</evidence>
<evidence type="ECO:0000256" key="6">
    <source>
        <dbReference type="SAM" id="MobiDB-lite"/>
    </source>
</evidence>
<keyword evidence="2 5" id="KW-0717">Septation</keyword>
<dbReference type="NCBIfam" id="NF001778">
    <property type="entry name" value="PRK00513.2-4"/>
    <property type="match status" value="1"/>
</dbReference>
<dbReference type="InterPro" id="IPR016098">
    <property type="entry name" value="CAP/MinC_C"/>
</dbReference>
<name>A0ABW6IAK8_9CYAN</name>
<proteinExistence type="inferred from homology"/>
<evidence type="ECO:0000256" key="5">
    <source>
        <dbReference type="HAMAP-Rule" id="MF_00267"/>
    </source>
</evidence>
<sequence length="265" mass="29055">MTSDSASPTPISQLTPETEETNTPPQVRFKSEGGRLLLLLPPEVETSQPPADWEELWLQIKQRLKGGDRFWQPQSAVHLVARDRLLDARQLQAIEEALCEQQLSLRRVYTSRRQTAVAAATAGYSVEQQASLAHLSQTPTEAGQSLDEPLYFQSTVRSGMEVRHRGTIVVLGDTNPGSTLVADGDIFVWGRLRGVAHAGAAGNPHCRIMALHLEPTQLRIADKVALPPAKPPVRYQPEVAYIGASGIHIAIAADFARNYLSDLSR</sequence>